<name>A0A9K3KQ27_9STRA</name>
<feature type="coiled-coil region" evidence="1">
    <location>
        <begin position="1453"/>
        <end position="1494"/>
    </location>
</feature>
<protein>
    <submittedName>
        <fullName evidence="3">Uncharacterized protein</fullName>
    </submittedName>
</protein>
<keyword evidence="1" id="KW-0175">Coiled coil</keyword>
<dbReference type="Proteomes" id="UP000693970">
    <property type="component" value="Unassembled WGS sequence"/>
</dbReference>
<comment type="caution">
    <text evidence="3">The sequence shown here is derived from an EMBL/GenBank/DDBJ whole genome shotgun (WGS) entry which is preliminary data.</text>
</comment>
<evidence type="ECO:0000313" key="4">
    <source>
        <dbReference type="Proteomes" id="UP000693970"/>
    </source>
</evidence>
<feature type="coiled-coil region" evidence="1">
    <location>
        <begin position="1376"/>
        <end position="1410"/>
    </location>
</feature>
<dbReference type="EMBL" id="JAGRRH010000021">
    <property type="protein sequence ID" value="KAG7347028.1"/>
    <property type="molecule type" value="Genomic_DNA"/>
</dbReference>
<feature type="coiled-coil region" evidence="1">
    <location>
        <begin position="77"/>
        <end position="151"/>
    </location>
</feature>
<dbReference type="PANTHER" id="PTHR43941:SF1">
    <property type="entry name" value="STRUCTURAL MAINTENANCE OF CHROMOSOMES PROTEIN 2"/>
    <property type="match status" value="1"/>
</dbReference>
<dbReference type="GO" id="GO:0000793">
    <property type="term" value="C:condensed chromosome"/>
    <property type="evidence" value="ECO:0007669"/>
    <property type="project" value="TreeGrafter"/>
</dbReference>
<feature type="coiled-coil region" evidence="1">
    <location>
        <begin position="413"/>
        <end position="450"/>
    </location>
</feature>
<feature type="coiled-coil region" evidence="1">
    <location>
        <begin position="770"/>
        <end position="855"/>
    </location>
</feature>
<evidence type="ECO:0000256" key="1">
    <source>
        <dbReference type="SAM" id="Coils"/>
    </source>
</evidence>
<feature type="coiled-coil region" evidence="1">
    <location>
        <begin position="203"/>
        <end position="265"/>
    </location>
</feature>
<proteinExistence type="predicted"/>
<feature type="coiled-coil region" evidence="1">
    <location>
        <begin position="1523"/>
        <end position="1679"/>
    </location>
</feature>
<dbReference type="OrthoDB" id="49568at2759"/>
<organism evidence="3 4">
    <name type="scientific">Nitzschia inconspicua</name>
    <dbReference type="NCBI Taxonomy" id="303405"/>
    <lineage>
        <taxon>Eukaryota</taxon>
        <taxon>Sar</taxon>
        <taxon>Stramenopiles</taxon>
        <taxon>Ochrophyta</taxon>
        <taxon>Bacillariophyta</taxon>
        <taxon>Bacillariophyceae</taxon>
        <taxon>Bacillariophycidae</taxon>
        <taxon>Bacillariales</taxon>
        <taxon>Bacillariaceae</taxon>
        <taxon>Nitzschia</taxon>
    </lineage>
</organism>
<feature type="region of interest" description="Disordered" evidence="2">
    <location>
        <begin position="1"/>
        <end position="37"/>
    </location>
</feature>
<dbReference type="PANTHER" id="PTHR43941">
    <property type="entry name" value="STRUCTURAL MAINTENANCE OF CHROMOSOMES PROTEIN 2"/>
    <property type="match status" value="1"/>
</dbReference>
<reference evidence="3" key="1">
    <citation type="journal article" date="2021" name="Sci. Rep.">
        <title>Diploid genomic architecture of Nitzschia inconspicua, an elite biomass production diatom.</title>
        <authorList>
            <person name="Oliver A."/>
            <person name="Podell S."/>
            <person name="Pinowska A."/>
            <person name="Traller J.C."/>
            <person name="Smith S.R."/>
            <person name="McClure R."/>
            <person name="Beliaev A."/>
            <person name="Bohutskyi P."/>
            <person name="Hill E.A."/>
            <person name="Rabines A."/>
            <person name="Zheng H."/>
            <person name="Allen L.Z."/>
            <person name="Kuo A."/>
            <person name="Grigoriev I.V."/>
            <person name="Allen A.E."/>
            <person name="Hazlebeck D."/>
            <person name="Allen E.E."/>
        </authorList>
    </citation>
    <scope>NUCLEOTIDE SEQUENCE</scope>
    <source>
        <strain evidence="3">Hildebrandi</strain>
    </source>
</reference>
<gene>
    <name evidence="3" type="ORF">IV203_006097</name>
</gene>
<dbReference type="GO" id="GO:0000796">
    <property type="term" value="C:condensin complex"/>
    <property type="evidence" value="ECO:0007669"/>
    <property type="project" value="TreeGrafter"/>
</dbReference>
<feature type="compositionally biased region" description="Basic and acidic residues" evidence="2">
    <location>
        <begin position="1032"/>
        <end position="1054"/>
    </location>
</feature>
<evidence type="ECO:0000256" key="2">
    <source>
        <dbReference type="SAM" id="MobiDB-lite"/>
    </source>
</evidence>
<reference evidence="3" key="2">
    <citation type="submission" date="2021-04" db="EMBL/GenBank/DDBJ databases">
        <authorList>
            <person name="Podell S."/>
        </authorList>
    </citation>
    <scope>NUCLEOTIDE SEQUENCE</scope>
    <source>
        <strain evidence="3">Hildebrandi</strain>
    </source>
</reference>
<keyword evidence="4" id="KW-1185">Reference proteome</keyword>
<feature type="compositionally biased region" description="Low complexity" evidence="2">
    <location>
        <begin position="2105"/>
        <end position="2126"/>
    </location>
</feature>
<sequence length="2167" mass="249173">MVQARLGPRHGRSSPEFHHSTKSRSHSPPIRARPSGISRMLSPLNIHKQHSPTEQNTDLKSLSIPKLLTVTTRSEDVVELRNRVAEYERRMPHLERTIRQLEKQLDIAKDSAERWKNAAHIETAKTGSHYQQQIVELQEQLEEQIELIQERDLAIENLTAVHLHNSPSQNTSVCSSFLEEADNLQSHEMERLLKENSVYAHRLLEQEDEIVRLRREKVEGERERVALGKKVAALTKQQSSQKNEVEILKRESVLLESQVSALKKELSEVKWTEGGIGDSVSSHSSFDHTTMQTMTSRCAASASVVDTPYQNVSHVRDSNRNMKRLMELQNELRKVARERDASRKEIDQLRQERISLCHELEQTRQANNEEVKKLRTDLWKAKVLAESMDEMVMELDQTKSALQGSQRAADDTASSLRAKFREMNQTIVRLQAEIRKRDAALSDMEKSKEEEREMDRYLYVQYETRSLKTELDGALVDLERASMDQTEQKKKIQGLQSTLRTRNDTILKLQRDLKSRTENLLKARRDLVEKDNMIKAMEDARTEAVTRSSEDVESLRKKLSSKDNEIERLQQELITRGSTLANARSEVASLKANIEQIAKERETLPAAETSARAQFEREILELNKKLSLLQQEIIEKDIVIEDLEAELSSKYSLTRTECHPSGRDTNAECPQLQRGFITIASKVPSSQKERSNTDIQLSLQNESIAESEGKVQDPSSDPELPLLQIRQLEENRHNDQQLRNQVESLKVSCYKLNQELVDKNGIIAKKSASIDKLHLEIHREKQSLRELQEELKRKEAETAEGLVQSQLTEKAIEIRKLQNDLETIQSKNKNLQEKLDEKERRLVELESCVAKFEDKHLDLASETERLRKELTERDDCVVKLEALQKVIADSLENAMNEIARKSDDQAKLELLLKKKGDDVEDLLLELEAHKETIDGIRHNLEDRESKNVELVSLNEEIQLALQRSREECLTLNKEKNDLSILVQEIEAEAVRLRSNLEEADRQINLNSQQLSEMGNSKKLLIATLEQASSELTRMRTESASTRRDLQERNDKNEDSVENLKAQLDEVYGQLEERSVQMRERDSSQKKMKDLFLKTNKEKEILEAVIVEKGDSLQTLERQNRNLVLEVESMSVLVENAKRERDEVFASKSQACKVLNNEIERLTSESEALAKNLNKKDLKIEELEARLFCMNSQNTQLSDGKESVEGGTSRGIVEIQEQGSQVAPTNLHAARGNSGINDGTIDRGLFAASLDTAKNDTLTELIALKWDLQAKNSRLRKLDSTKLKLVEQIIFLEEQVTLLSVENRNLSDELALQYEQQLQSRQAIDNENIVRQQSLDDIRHLIKEGLESIRQLEHVKLEASTESLELRLKHALTLQEMEVLNERVMTSERQLSKLQQQVENKDLEAQETREATCRDAVDVIELRQTLSSEVGESNVLKNEIQSHLDDDDNRCKQLTDATAENDALNLMKQDLEIALEDMKNKFVSLASEKISVEEELNLSREEVARKDSALAEFRKASSDSLEARDILRQKLISTEEQLKQARHQVTSRTKNLVKARHELMSHRVSLEKAQRKLTEKEEEVKWMETKLKENNSLKLENERIKEENESGKKKLISILEENKRLKADTERKKFELKEVSEEAENIKMNFMRQHEELKKLSDDNQTLKKTIENKEAEVARMHRELIERSSNAESLNDVKSKMNEAFNWAIRERKERELVTEESALLVSKSKKMHEELATLREENEVEKSTNFQLSQELEEKNKQIHQLGKELEICKQALAEATELQVSNSQLLRELEEKNVFLEEKLEKCEDLNQVNADLESRVEELMVTVGDLNLEISNIKEESFMDASFESLKSELQEVKKSGDEKIQAYERQICALTMNKDVTIDTLRKDLATARSRSAEEIARLTSELSKVREQNRELEIECNNESIRLRDQRIYALEHTLCAQEKTVDCLRAELDQLRLSMANTAEQRRRELEELQKELMDSQSNLQQRVRECTALKSQLDDCKLRYEEDVEELNREIERLKSSSSSKKSLDLRQSSMMAEVKARLEQLKETNIELKEQNTQLAARLQRASEKVKNIEAEKEAVVEMEEECAELRRQVKDLEGQLESLSGSTSKSGSISKSRASESTFSNPPKEASNESKGLGLGIGRRKSKIPSVLFIGKSKESSS</sequence>
<feature type="coiled-coil region" evidence="1">
    <location>
        <begin position="1112"/>
        <end position="1185"/>
    </location>
</feature>
<dbReference type="GO" id="GO:0003682">
    <property type="term" value="F:chromatin binding"/>
    <property type="evidence" value="ECO:0007669"/>
    <property type="project" value="TreeGrafter"/>
</dbReference>
<feature type="region of interest" description="Disordered" evidence="2">
    <location>
        <begin position="2103"/>
        <end position="2147"/>
    </location>
</feature>
<feature type="coiled-coil region" evidence="1">
    <location>
        <begin position="318"/>
        <end position="377"/>
    </location>
</feature>
<evidence type="ECO:0000313" key="3">
    <source>
        <dbReference type="EMBL" id="KAG7347028.1"/>
    </source>
</evidence>
<dbReference type="GO" id="GO:0007076">
    <property type="term" value="P:mitotic chromosome condensation"/>
    <property type="evidence" value="ECO:0007669"/>
    <property type="project" value="TreeGrafter"/>
</dbReference>
<accession>A0A9K3KQ27</accession>
<feature type="coiled-coil region" evidence="1">
    <location>
        <begin position="552"/>
        <end position="646"/>
    </location>
</feature>
<dbReference type="GO" id="GO:0000785">
    <property type="term" value="C:chromatin"/>
    <property type="evidence" value="ECO:0007669"/>
    <property type="project" value="TreeGrafter"/>
</dbReference>
<feature type="region of interest" description="Disordered" evidence="2">
    <location>
        <begin position="1030"/>
        <end position="1056"/>
    </location>
</feature>